<feature type="region of interest" description="Disordered" evidence="1">
    <location>
        <begin position="466"/>
        <end position="512"/>
    </location>
</feature>
<name>A0A2P6TN53_CHLSO</name>
<reference evidence="2 3" key="1">
    <citation type="journal article" date="2018" name="Plant J.">
        <title>Genome sequences of Chlorella sorokiniana UTEX 1602 and Micractinium conductrix SAG 241.80: implications to maltose excretion by a green alga.</title>
        <authorList>
            <person name="Arriola M.B."/>
            <person name="Velmurugan N."/>
            <person name="Zhang Y."/>
            <person name="Plunkett M.H."/>
            <person name="Hondzo H."/>
            <person name="Barney B.M."/>
        </authorList>
    </citation>
    <scope>NUCLEOTIDE SEQUENCE [LARGE SCALE GENOMIC DNA]</scope>
    <source>
        <strain evidence="3">UTEX 1602</strain>
    </source>
</reference>
<proteinExistence type="predicted"/>
<evidence type="ECO:0000313" key="3">
    <source>
        <dbReference type="Proteomes" id="UP000239899"/>
    </source>
</evidence>
<evidence type="ECO:0000256" key="1">
    <source>
        <dbReference type="SAM" id="MobiDB-lite"/>
    </source>
</evidence>
<comment type="caution">
    <text evidence="2">The sequence shown here is derived from an EMBL/GenBank/DDBJ whole genome shotgun (WGS) entry which is preliminary data.</text>
</comment>
<dbReference type="Proteomes" id="UP000239899">
    <property type="component" value="Unassembled WGS sequence"/>
</dbReference>
<gene>
    <name evidence="2" type="ORF">C2E21_5564</name>
</gene>
<organism evidence="2 3">
    <name type="scientific">Chlorella sorokiniana</name>
    <name type="common">Freshwater green alga</name>
    <dbReference type="NCBI Taxonomy" id="3076"/>
    <lineage>
        <taxon>Eukaryota</taxon>
        <taxon>Viridiplantae</taxon>
        <taxon>Chlorophyta</taxon>
        <taxon>core chlorophytes</taxon>
        <taxon>Trebouxiophyceae</taxon>
        <taxon>Chlorellales</taxon>
        <taxon>Chlorellaceae</taxon>
        <taxon>Chlorella clade</taxon>
        <taxon>Chlorella</taxon>
    </lineage>
</organism>
<accession>A0A2P6TN53</accession>
<evidence type="ECO:0000313" key="2">
    <source>
        <dbReference type="EMBL" id="PRW50759.1"/>
    </source>
</evidence>
<feature type="region of interest" description="Disordered" evidence="1">
    <location>
        <begin position="88"/>
        <end position="111"/>
    </location>
</feature>
<sequence>MPLGEAAEACLLAFQAWLLALAATALACVKLATVGYHALLGLPGVQLIHRLAQRAAPVWALGSLAHPAAARSHADALSIAEPPAAPEQAHLMSAGGGPPQPRRRSSAVLRASSSELEPIAENVAEEAGWGGAELWKAEEEGEEAAEPPYTRLASLSLPASQELPGAVGAAVPSKPAHHLHTAIKSLEEEPLLQKAPTSTSPVTATEEADAAAAAQQAQQAAEAAATAFAAEAAAAACGSSAEVASADQPARRPASVENAEGADALLGGGSAASAEPAKGAAGSAGDDAALLPAELPPALPPAEVSPALPPAEIPPALPPIPVEAIAEVPILAASWLAQSPPGTGGVSGTVAGGSGAAAMGGAMLRSPPRGLEEEEEPGGAQQSGSPTVMGAGAAALGPAGMGGTVPMPESLAEGPVTAVPPPIPLPLSAAAPASFEAAAAALGSGGPTFSAAGGKLGAAYQLRGTSGSGQGTAGNPFGPATPSIDRAVTAAEPAGQASPPVLPPPPPASRAGTAFARELAAAAADLVDGAVP</sequence>
<keyword evidence="3" id="KW-1185">Reference proteome</keyword>
<protein>
    <submittedName>
        <fullName evidence="2">Uncharacterized protein</fullName>
    </submittedName>
</protein>
<dbReference type="EMBL" id="LHPG02000010">
    <property type="protein sequence ID" value="PRW50759.1"/>
    <property type="molecule type" value="Genomic_DNA"/>
</dbReference>
<feature type="region of interest" description="Disordered" evidence="1">
    <location>
        <begin position="185"/>
        <end position="211"/>
    </location>
</feature>
<dbReference type="AlphaFoldDB" id="A0A2P6TN53"/>
<feature type="region of interest" description="Disordered" evidence="1">
    <location>
        <begin position="357"/>
        <end position="413"/>
    </location>
</feature>